<accession>A0ABR2BY02</accession>
<comment type="caution">
    <text evidence="1">The sequence shown here is derived from an EMBL/GenBank/DDBJ whole genome shotgun (WGS) entry which is preliminary data.</text>
</comment>
<reference evidence="1 2" key="1">
    <citation type="journal article" date="2024" name="G3 (Bethesda)">
        <title>Genome assembly of Hibiscus sabdariffa L. provides insights into metabolisms of medicinal natural products.</title>
        <authorList>
            <person name="Kim T."/>
        </authorList>
    </citation>
    <scope>NUCLEOTIDE SEQUENCE [LARGE SCALE GENOMIC DNA]</scope>
    <source>
        <strain evidence="1">TK-2024</strain>
        <tissue evidence="1">Old leaves</tissue>
    </source>
</reference>
<gene>
    <name evidence="1" type="ORF">V6N12_074686</name>
</gene>
<dbReference type="Proteomes" id="UP001472677">
    <property type="component" value="Unassembled WGS sequence"/>
</dbReference>
<name>A0ABR2BY02_9ROSI</name>
<sequence length="111" mass="11881">MQLLHGIDWSGPHKTTSRWPASVDDDSAPACLETYQHITWAPQTRPSAGGVVLGPIGPILPARCFVGPRELGCIGDKPDLGASLLHAGLVLKMEMGRGSVVVGGRKWLMVW</sequence>
<proteinExistence type="predicted"/>
<evidence type="ECO:0000313" key="1">
    <source>
        <dbReference type="EMBL" id="KAK8512001.1"/>
    </source>
</evidence>
<keyword evidence="2" id="KW-1185">Reference proteome</keyword>
<evidence type="ECO:0000313" key="2">
    <source>
        <dbReference type="Proteomes" id="UP001472677"/>
    </source>
</evidence>
<protein>
    <submittedName>
        <fullName evidence="1">Uncharacterized protein</fullName>
    </submittedName>
</protein>
<dbReference type="EMBL" id="JBBPBM010000076">
    <property type="protein sequence ID" value="KAK8512001.1"/>
    <property type="molecule type" value="Genomic_DNA"/>
</dbReference>
<organism evidence="1 2">
    <name type="scientific">Hibiscus sabdariffa</name>
    <name type="common">roselle</name>
    <dbReference type="NCBI Taxonomy" id="183260"/>
    <lineage>
        <taxon>Eukaryota</taxon>
        <taxon>Viridiplantae</taxon>
        <taxon>Streptophyta</taxon>
        <taxon>Embryophyta</taxon>
        <taxon>Tracheophyta</taxon>
        <taxon>Spermatophyta</taxon>
        <taxon>Magnoliopsida</taxon>
        <taxon>eudicotyledons</taxon>
        <taxon>Gunneridae</taxon>
        <taxon>Pentapetalae</taxon>
        <taxon>rosids</taxon>
        <taxon>malvids</taxon>
        <taxon>Malvales</taxon>
        <taxon>Malvaceae</taxon>
        <taxon>Malvoideae</taxon>
        <taxon>Hibiscus</taxon>
    </lineage>
</organism>